<evidence type="ECO:0000313" key="1">
    <source>
        <dbReference type="Proteomes" id="UP000050741"/>
    </source>
</evidence>
<reference evidence="1" key="1">
    <citation type="submission" date="2014-05" db="EMBL/GenBank/DDBJ databases">
        <title>The genome and life-stage specific transcriptomes of Globodera pallida elucidate key aspects of plant parasitism by a cyst nematode.</title>
        <authorList>
            <person name="Cotton J.A."/>
            <person name="Lilley C.J."/>
            <person name="Jones L.M."/>
            <person name="Kikuchi T."/>
            <person name="Reid A.J."/>
            <person name="Thorpe P."/>
            <person name="Tsai I.J."/>
            <person name="Beasley H."/>
            <person name="Blok V."/>
            <person name="Cock P.J.A."/>
            <person name="Van den Akker S.E."/>
            <person name="Holroyd N."/>
            <person name="Hunt M."/>
            <person name="Mantelin S."/>
            <person name="Naghra H."/>
            <person name="Pain A."/>
            <person name="Palomares-Rius J.E."/>
            <person name="Zarowiecki M."/>
            <person name="Berriman M."/>
            <person name="Jones J.T."/>
            <person name="Urwin P.E."/>
        </authorList>
    </citation>
    <scope>NUCLEOTIDE SEQUENCE [LARGE SCALE GENOMIC DNA]</scope>
    <source>
        <strain evidence="1">Lindley</strain>
    </source>
</reference>
<dbReference type="AlphaFoldDB" id="A0A183BUH9"/>
<name>A0A183BUH9_GLOPA</name>
<protein>
    <submittedName>
        <fullName evidence="2">Uncharacterized protein</fullName>
    </submittedName>
</protein>
<reference evidence="2" key="2">
    <citation type="submission" date="2016-06" db="UniProtKB">
        <authorList>
            <consortium name="WormBaseParasite"/>
        </authorList>
    </citation>
    <scope>IDENTIFICATION</scope>
</reference>
<keyword evidence="1" id="KW-1185">Reference proteome</keyword>
<dbReference type="Proteomes" id="UP000050741">
    <property type="component" value="Unassembled WGS sequence"/>
</dbReference>
<evidence type="ECO:0000313" key="2">
    <source>
        <dbReference type="WBParaSite" id="GPLIN_000426500"/>
    </source>
</evidence>
<proteinExistence type="predicted"/>
<sequence length="102" mass="10713">MFSSGGWGDEGVSNFAKIDIGGGSRQKDGLAGVDYSPVLESAFGRGGIGRGRGRGGHPMNSAQNGFVSVDYCACFQAIDTDMRGVCKFVCAKMEQKLAVQQL</sequence>
<dbReference type="WBParaSite" id="GPLIN_000426500">
    <property type="protein sequence ID" value="GPLIN_000426500"/>
    <property type="gene ID" value="GPLIN_000426500"/>
</dbReference>
<accession>A0A183BUH9</accession>
<organism evidence="1 2">
    <name type="scientific">Globodera pallida</name>
    <name type="common">Potato cyst nematode worm</name>
    <name type="synonym">Heterodera pallida</name>
    <dbReference type="NCBI Taxonomy" id="36090"/>
    <lineage>
        <taxon>Eukaryota</taxon>
        <taxon>Metazoa</taxon>
        <taxon>Ecdysozoa</taxon>
        <taxon>Nematoda</taxon>
        <taxon>Chromadorea</taxon>
        <taxon>Rhabditida</taxon>
        <taxon>Tylenchina</taxon>
        <taxon>Tylenchomorpha</taxon>
        <taxon>Tylenchoidea</taxon>
        <taxon>Heteroderidae</taxon>
        <taxon>Heteroderinae</taxon>
        <taxon>Globodera</taxon>
    </lineage>
</organism>